<dbReference type="InterPro" id="IPR050913">
    <property type="entry name" value="AP2/ERF_ERF"/>
</dbReference>
<name>A0ABD1FMI9_SALDI</name>
<dbReference type="Pfam" id="PF00847">
    <property type="entry name" value="AP2"/>
    <property type="match status" value="1"/>
</dbReference>
<feature type="domain" description="AP2/ERF" evidence="8">
    <location>
        <begin position="109"/>
        <end position="166"/>
    </location>
</feature>
<dbReference type="SUPFAM" id="SSF54171">
    <property type="entry name" value="DNA-binding domain"/>
    <property type="match status" value="1"/>
</dbReference>
<evidence type="ECO:0000256" key="4">
    <source>
        <dbReference type="ARBA" id="ARBA00023125"/>
    </source>
</evidence>
<feature type="region of interest" description="Disordered" evidence="7">
    <location>
        <begin position="84"/>
        <end position="111"/>
    </location>
</feature>
<keyword evidence="4" id="KW-0238">DNA-binding</keyword>
<gene>
    <name evidence="9" type="ORF">AAHA92_32049</name>
</gene>
<reference evidence="9 10" key="1">
    <citation type="submission" date="2024-06" db="EMBL/GenBank/DDBJ databases">
        <title>A chromosome level genome sequence of Diviner's sage (Salvia divinorum).</title>
        <authorList>
            <person name="Ford S.A."/>
            <person name="Ro D.-K."/>
            <person name="Ness R.W."/>
            <person name="Phillips M.A."/>
        </authorList>
    </citation>
    <scope>NUCLEOTIDE SEQUENCE [LARGE SCALE GENOMIC DNA]</scope>
    <source>
        <strain evidence="9">SAF-2024a</strain>
        <tissue evidence="9">Leaf</tissue>
    </source>
</reference>
<feature type="region of interest" description="Disordered" evidence="7">
    <location>
        <begin position="164"/>
        <end position="187"/>
    </location>
</feature>
<keyword evidence="10" id="KW-1185">Reference proteome</keyword>
<evidence type="ECO:0000256" key="7">
    <source>
        <dbReference type="SAM" id="MobiDB-lite"/>
    </source>
</evidence>
<dbReference type="GO" id="GO:0006952">
    <property type="term" value="P:defense response"/>
    <property type="evidence" value="ECO:0007669"/>
    <property type="project" value="UniProtKB-KW"/>
</dbReference>
<comment type="caution">
    <text evidence="9">The sequence shown here is derived from an EMBL/GenBank/DDBJ whole genome shotgun (WGS) entry which is preliminary data.</text>
</comment>
<keyword evidence="3" id="KW-0805">Transcription regulation</keyword>
<accession>A0ABD1FMI9</accession>
<dbReference type="CDD" id="cd00018">
    <property type="entry name" value="AP2"/>
    <property type="match status" value="1"/>
</dbReference>
<dbReference type="PANTHER" id="PTHR31194">
    <property type="entry name" value="SHN SHINE , DNA BINDING / TRANSCRIPTION FACTOR"/>
    <property type="match status" value="1"/>
</dbReference>
<feature type="compositionally biased region" description="Polar residues" evidence="7">
    <location>
        <begin position="164"/>
        <end position="181"/>
    </location>
</feature>
<dbReference type="GO" id="GO:0005634">
    <property type="term" value="C:nucleus"/>
    <property type="evidence" value="ECO:0007669"/>
    <property type="project" value="UniProtKB-SubCell"/>
</dbReference>
<proteinExistence type="predicted"/>
<evidence type="ECO:0000256" key="1">
    <source>
        <dbReference type="ARBA" id="ARBA00004123"/>
    </source>
</evidence>
<evidence type="ECO:0000256" key="2">
    <source>
        <dbReference type="ARBA" id="ARBA00022821"/>
    </source>
</evidence>
<dbReference type="Gene3D" id="3.30.730.10">
    <property type="entry name" value="AP2/ERF domain"/>
    <property type="match status" value="1"/>
</dbReference>
<protein>
    <submittedName>
        <fullName evidence="9">Pathogenesis-related genes transcriptional activator PTI6-like</fullName>
    </submittedName>
</protein>
<evidence type="ECO:0000256" key="3">
    <source>
        <dbReference type="ARBA" id="ARBA00023015"/>
    </source>
</evidence>
<keyword evidence="2" id="KW-0611">Plant defense</keyword>
<keyword evidence="6" id="KW-0539">Nucleus</keyword>
<organism evidence="9 10">
    <name type="scientific">Salvia divinorum</name>
    <name type="common">Maria pastora</name>
    <name type="synonym">Diviner's sage</name>
    <dbReference type="NCBI Taxonomy" id="28513"/>
    <lineage>
        <taxon>Eukaryota</taxon>
        <taxon>Viridiplantae</taxon>
        <taxon>Streptophyta</taxon>
        <taxon>Embryophyta</taxon>
        <taxon>Tracheophyta</taxon>
        <taxon>Spermatophyta</taxon>
        <taxon>Magnoliopsida</taxon>
        <taxon>eudicotyledons</taxon>
        <taxon>Gunneridae</taxon>
        <taxon>Pentapetalae</taxon>
        <taxon>asterids</taxon>
        <taxon>lamiids</taxon>
        <taxon>Lamiales</taxon>
        <taxon>Lamiaceae</taxon>
        <taxon>Nepetoideae</taxon>
        <taxon>Mentheae</taxon>
        <taxon>Salviinae</taxon>
        <taxon>Salvia</taxon>
        <taxon>Salvia subgen. Calosphace</taxon>
    </lineage>
</organism>
<dbReference type="Proteomes" id="UP001567538">
    <property type="component" value="Unassembled WGS sequence"/>
</dbReference>
<dbReference type="InterPro" id="IPR016177">
    <property type="entry name" value="DNA-bd_dom_sf"/>
</dbReference>
<dbReference type="PROSITE" id="PS51032">
    <property type="entry name" value="AP2_ERF"/>
    <property type="match status" value="1"/>
</dbReference>
<dbReference type="InterPro" id="IPR001471">
    <property type="entry name" value="AP2/ERF_dom"/>
</dbReference>
<dbReference type="FunFam" id="3.30.730.10:FF:000001">
    <property type="entry name" value="Ethylene-responsive transcription factor 2"/>
    <property type="match status" value="1"/>
</dbReference>
<dbReference type="AlphaFoldDB" id="A0ABD1FMI9"/>
<dbReference type="SMART" id="SM00380">
    <property type="entry name" value="AP2"/>
    <property type="match status" value="1"/>
</dbReference>
<comment type="subcellular location">
    <subcellularLocation>
        <location evidence="1">Nucleus</location>
    </subcellularLocation>
</comment>
<dbReference type="InterPro" id="IPR036955">
    <property type="entry name" value="AP2/ERF_dom_sf"/>
</dbReference>
<dbReference type="PANTHER" id="PTHR31194:SF140">
    <property type="entry name" value="ETHYLENE-RESPONSIVE TRANSCRIPTION FACTOR CRF2"/>
    <property type="match status" value="1"/>
</dbReference>
<evidence type="ECO:0000313" key="9">
    <source>
        <dbReference type="EMBL" id="KAL1531971.1"/>
    </source>
</evidence>
<evidence type="ECO:0000259" key="8">
    <source>
        <dbReference type="PROSITE" id="PS51032"/>
    </source>
</evidence>
<evidence type="ECO:0000313" key="10">
    <source>
        <dbReference type="Proteomes" id="UP001567538"/>
    </source>
</evidence>
<evidence type="ECO:0000256" key="5">
    <source>
        <dbReference type="ARBA" id="ARBA00023163"/>
    </source>
</evidence>
<sequence length="341" mass="37879">MDDHILYHPIKYTEHTKTTTKIIKPSKQNPRKPHLNAIRISVTDPDATDSSGDEVDGGDLLRRQRVKRYITEIKVETAAAAANGRSRAADALRIKPKPMKEAAPGGERKFRGVRQRPWGKWAAEIRDPCRKVRLWLGTYDTAEEAAMVYDNAAVKLRGPNALTNFTAPQPESNTESVSGYDSTDESSHIASSPVSVLRFNSSTEPAGLNSQCSEYIEPGPTGPVLECVREKTSFDSVGFEGIFIGRSRCEAGPMHNDNNMEVCEAETSTVPDYSSDYLPTDIPVFDDFFNFEPQEEQWFENGTSCDVGDFKDSFLEFGTLDVEDYFQDMSGFDGGDAFLSI</sequence>
<keyword evidence="5" id="KW-0804">Transcription</keyword>
<dbReference type="EMBL" id="JBEAFC010000014">
    <property type="protein sequence ID" value="KAL1531971.1"/>
    <property type="molecule type" value="Genomic_DNA"/>
</dbReference>
<dbReference type="GO" id="GO:0003677">
    <property type="term" value="F:DNA binding"/>
    <property type="evidence" value="ECO:0007669"/>
    <property type="project" value="UniProtKB-KW"/>
</dbReference>
<evidence type="ECO:0000256" key="6">
    <source>
        <dbReference type="ARBA" id="ARBA00023242"/>
    </source>
</evidence>
<dbReference type="PRINTS" id="PR00367">
    <property type="entry name" value="ETHRSPELEMNT"/>
</dbReference>